<name>A0A975IUA5_9CAUL</name>
<accession>A0A975IUA5</accession>
<sequence>MDFEAMRRGAEAPEVAGKQALNGVAADLAAAFAADPMFDWFSRPDARRDEARGRFFRFILRELVYGVGEIERPPMGGAAAVWMASERLGPTPLVRELMALPTLLALTGWDRFGRLAAMRAAMDRLHPTDRAHDYLFFLGVTPEAQGHGIGSRLLRARTARLDASRRPAYLETATEANVRLYSRHGFEVTAEFHPRPDAPKNWAMWREPQSPL</sequence>
<dbReference type="EMBL" id="CP073078">
    <property type="protein sequence ID" value="QUD86041.1"/>
    <property type="molecule type" value="Genomic_DNA"/>
</dbReference>
<protein>
    <submittedName>
        <fullName evidence="2">GNAT family N-acetyltransferase</fullName>
    </submittedName>
</protein>
<dbReference type="InterPro" id="IPR000182">
    <property type="entry name" value="GNAT_dom"/>
</dbReference>
<dbReference type="Proteomes" id="UP000676409">
    <property type="component" value="Chromosome"/>
</dbReference>
<dbReference type="PROSITE" id="PS51186">
    <property type="entry name" value="GNAT"/>
    <property type="match status" value="1"/>
</dbReference>
<evidence type="ECO:0000259" key="1">
    <source>
        <dbReference type="PROSITE" id="PS51186"/>
    </source>
</evidence>
<proteinExistence type="predicted"/>
<feature type="domain" description="N-acetyltransferase" evidence="1">
    <location>
        <begin position="68"/>
        <end position="209"/>
    </location>
</feature>
<dbReference type="SUPFAM" id="SSF55729">
    <property type="entry name" value="Acyl-CoA N-acyltransferases (Nat)"/>
    <property type="match status" value="1"/>
</dbReference>
<dbReference type="AlphaFoldDB" id="A0A975IUA5"/>
<dbReference type="PANTHER" id="PTHR42791">
    <property type="entry name" value="GNAT FAMILY ACETYLTRANSFERASE"/>
    <property type="match status" value="1"/>
</dbReference>
<dbReference type="InterPro" id="IPR052523">
    <property type="entry name" value="Trichothecene_AcTrans"/>
</dbReference>
<gene>
    <name evidence="2" type="ORF">KCG34_13085</name>
</gene>
<dbReference type="InterPro" id="IPR016181">
    <property type="entry name" value="Acyl_CoA_acyltransferase"/>
</dbReference>
<reference evidence="2" key="1">
    <citation type="submission" date="2021-04" db="EMBL/GenBank/DDBJ databases">
        <title>The complete genome sequence of Caulobacter sp. S6.</title>
        <authorList>
            <person name="Tang Y."/>
            <person name="Ouyang W."/>
            <person name="Liu Q."/>
            <person name="Huang B."/>
            <person name="Guo Z."/>
            <person name="Lei P."/>
        </authorList>
    </citation>
    <scope>NUCLEOTIDE SEQUENCE</scope>
    <source>
        <strain evidence="2">S6</strain>
    </source>
</reference>
<keyword evidence="3" id="KW-1185">Reference proteome</keyword>
<dbReference type="RefSeq" id="WP_211936093.1">
    <property type="nucleotide sequence ID" value="NZ_CP073078.1"/>
</dbReference>
<dbReference type="CDD" id="cd04301">
    <property type="entry name" value="NAT_SF"/>
    <property type="match status" value="1"/>
</dbReference>
<evidence type="ECO:0000313" key="2">
    <source>
        <dbReference type="EMBL" id="QUD86041.1"/>
    </source>
</evidence>
<dbReference type="PANTHER" id="PTHR42791:SF1">
    <property type="entry name" value="N-ACETYLTRANSFERASE DOMAIN-CONTAINING PROTEIN"/>
    <property type="match status" value="1"/>
</dbReference>
<dbReference type="Pfam" id="PF13508">
    <property type="entry name" value="Acetyltransf_7"/>
    <property type="match status" value="1"/>
</dbReference>
<dbReference type="GO" id="GO:0016747">
    <property type="term" value="F:acyltransferase activity, transferring groups other than amino-acyl groups"/>
    <property type="evidence" value="ECO:0007669"/>
    <property type="project" value="InterPro"/>
</dbReference>
<evidence type="ECO:0000313" key="3">
    <source>
        <dbReference type="Proteomes" id="UP000676409"/>
    </source>
</evidence>
<dbReference type="Gene3D" id="3.40.630.30">
    <property type="match status" value="1"/>
</dbReference>
<organism evidence="2 3">
    <name type="scientific">Phenylobacterium montanum</name>
    <dbReference type="NCBI Taxonomy" id="2823693"/>
    <lineage>
        <taxon>Bacteria</taxon>
        <taxon>Pseudomonadati</taxon>
        <taxon>Pseudomonadota</taxon>
        <taxon>Alphaproteobacteria</taxon>
        <taxon>Caulobacterales</taxon>
        <taxon>Caulobacteraceae</taxon>
        <taxon>Phenylobacterium</taxon>
    </lineage>
</organism>
<dbReference type="KEGG" id="caul:KCG34_13085"/>